<reference evidence="4" key="1">
    <citation type="submission" date="2023-03" db="EMBL/GenBank/DDBJ databases">
        <title>Massive genome expansion in bonnet fungi (Mycena s.s.) driven by repeated elements and novel gene families across ecological guilds.</title>
        <authorList>
            <consortium name="Lawrence Berkeley National Laboratory"/>
            <person name="Harder C.B."/>
            <person name="Miyauchi S."/>
            <person name="Viragh M."/>
            <person name="Kuo A."/>
            <person name="Thoen E."/>
            <person name="Andreopoulos B."/>
            <person name="Lu D."/>
            <person name="Skrede I."/>
            <person name="Drula E."/>
            <person name="Henrissat B."/>
            <person name="Morin E."/>
            <person name="Kohler A."/>
            <person name="Barry K."/>
            <person name="LaButti K."/>
            <person name="Morin E."/>
            <person name="Salamov A."/>
            <person name="Lipzen A."/>
            <person name="Mereny Z."/>
            <person name="Hegedus B."/>
            <person name="Baldrian P."/>
            <person name="Stursova M."/>
            <person name="Weitz H."/>
            <person name="Taylor A."/>
            <person name="Grigoriev I.V."/>
            <person name="Nagy L.G."/>
            <person name="Martin F."/>
            <person name="Kauserud H."/>
        </authorList>
    </citation>
    <scope>NUCLEOTIDE SEQUENCE</scope>
    <source>
        <strain evidence="4">9284</strain>
    </source>
</reference>
<evidence type="ECO:0000256" key="3">
    <source>
        <dbReference type="SAM" id="SignalP"/>
    </source>
</evidence>
<feature type="chain" id="PRO_5042125489" description="Pentatricopeptide repeat protein" evidence="3">
    <location>
        <begin position="20"/>
        <end position="932"/>
    </location>
</feature>
<keyword evidence="5" id="KW-1185">Reference proteome</keyword>
<evidence type="ECO:0000313" key="4">
    <source>
        <dbReference type="EMBL" id="KAJ7634796.1"/>
    </source>
</evidence>
<proteinExistence type="predicted"/>
<feature type="region of interest" description="Disordered" evidence="2">
    <location>
        <begin position="913"/>
        <end position="932"/>
    </location>
</feature>
<evidence type="ECO:0008006" key="6">
    <source>
        <dbReference type="Google" id="ProtNLM"/>
    </source>
</evidence>
<accession>A0AAD7BZ44</accession>
<keyword evidence="3" id="KW-0732">Signal</keyword>
<evidence type="ECO:0000313" key="5">
    <source>
        <dbReference type="Proteomes" id="UP001221142"/>
    </source>
</evidence>
<dbReference type="EMBL" id="JARKIF010000007">
    <property type="protein sequence ID" value="KAJ7634796.1"/>
    <property type="molecule type" value="Genomic_DNA"/>
</dbReference>
<evidence type="ECO:0000256" key="1">
    <source>
        <dbReference type="ARBA" id="ARBA00022737"/>
    </source>
</evidence>
<dbReference type="AlphaFoldDB" id="A0AAD7BZ44"/>
<evidence type="ECO:0000256" key="2">
    <source>
        <dbReference type="SAM" id="MobiDB-lite"/>
    </source>
</evidence>
<comment type="caution">
    <text evidence="4">The sequence shown here is derived from an EMBL/GenBank/DDBJ whole genome shotgun (WGS) entry which is preliminary data.</text>
</comment>
<protein>
    <recommendedName>
        <fullName evidence="6">Pentatricopeptide repeat protein</fullName>
    </recommendedName>
</protein>
<keyword evidence="1" id="KW-0677">Repeat</keyword>
<dbReference type="Proteomes" id="UP001221142">
    <property type="component" value="Unassembled WGS sequence"/>
</dbReference>
<feature type="signal peptide" evidence="3">
    <location>
        <begin position="1"/>
        <end position="19"/>
    </location>
</feature>
<dbReference type="PANTHER" id="PTHR47932:SF44">
    <property type="entry name" value="MIOREX COMPLEX COMPONENT 1"/>
    <property type="match status" value="1"/>
</dbReference>
<name>A0AAD7BZ44_9AGAR</name>
<dbReference type="InterPro" id="IPR011990">
    <property type="entry name" value="TPR-like_helical_dom_sf"/>
</dbReference>
<dbReference type="PANTHER" id="PTHR47932">
    <property type="entry name" value="ATPASE EXPRESSION PROTEIN 3"/>
    <property type="match status" value="1"/>
</dbReference>
<sequence>MLRASWALISLPFLPGARSRLDTTFLPPSLHLWRQFASSPQKFNARLTGTVPLEDSDEKEATIDTFTPSMPPSFRFPPFPLAAVENPEPESSVEVQAESDTDIYESTSAEYRVQYERMPTHSVNVLTQVARSLPELLPEPETDPASIFEDKSHTDYANISISFSHPVTSTQGLELLVVQESYDHALRLLDELVEVGTEIPFSSSYERAALVAVTAPAQTKAEVDDQLLKFRKWFSLIPLADGPPSSAFRAIRERIMLSTLHSLPLIMEFGLIAAEKGYIQGISSPVVNILSMYGEPDVTLEFINELRRRHRLYLERTSNPDDIEKQDRKLQVEVMGAAVRTLASAGRFDHAIQLVPDPKETVFHFTPYTYQFLLAKLQRTRDPRYLPHIKFVAQHKSQKRFRSAGLNNMDKGMVALAIRCLAKEGRLDFSQRLLSRLEGVTVEPVTLETLARLDVGDGHVTGSEEGRDYDVAIRALTKAWCLDEALSLLPAYHRDNSSRSITLYNLLLWKLKASGHPKYHSDIQKLEELSDLARKAKVMKREAERRPRAARVDELREQFEGEDFQLASSLPSSAPARLEHDLAATLWSLAKHPHPLTVVRFMELYLATGRTRAIPMLRRYVLKRIAGTWSYLLAELLFHARNGNPGLVIQTFVAHFYIVALPRDDIMLQLGKLPPLEGWQAELWASHPEMKLHPSPLHTAVVWRALLGLTEDERMVEFLYLKLVKFASPTFISSAQQPGIPLLHPPPPSWKAGIDSSAFTPFIRRICAASGSHRGPPILREMLNLGITPNVYQLTELAIAYSREGDFPKTVSLLNRAESVDKKAGEENAAVRHVDQVLYIAIVRGLLKSGKVPAAREIERRMFERYGYVAGKDRHLDELYEDLELAESGKKIPWRPSLASVVHTSAYKALLSQPREDAVPGSRPGTSDSAGA</sequence>
<gene>
    <name evidence="4" type="ORF">FB45DRAFT_909878</name>
</gene>
<dbReference type="Gene3D" id="1.25.40.10">
    <property type="entry name" value="Tetratricopeptide repeat domain"/>
    <property type="match status" value="1"/>
</dbReference>
<organism evidence="4 5">
    <name type="scientific">Roridomyces roridus</name>
    <dbReference type="NCBI Taxonomy" id="1738132"/>
    <lineage>
        <taxon>Eukaryota</taxon>
        <taxon>Fungi</taxon>
        <taxon>Dikarya</taxon>
        <taxon>Basidiomycota</taxon>
        <taxon>Agaricomycotina</taxon>
        <taxon>Agaricomycetes</taxon>
        <taxon>Agaricomycetidae</taxon>
        <taxon>Agaricales</taxon>
        <taxon>Marasmiineae</taxon>
        <taxon>Mycenaceae</taxon>
        <taxon>Roridomyces</taxon>
    </lineage>
</organism>